<dbReference type="InterPro" id="IPR040079">
    <property type="entry name" value="Glutathione_S-Trfase"/>
</dbReference>
<dbReference type="PANTHER" id="PTHR44051">
    <property type="entry name" value="GLUTATHIONE S-TRANSFERASE-RELATED"/>
    <property type="match status" value="1"/>
</dbReference>
<evidence type="ECO:0000313" key="3">
    <source>
        <dbReference type="EMBL" id="BDD09102.1"/>
    </source>
</evidence>
<dbReference type="EMBL" id="AP025314">
    <property type="protein sequence ID" value="BDD09102.1"/>
    <property type="molecule type" value="Genomic_DNA"/>
</dbReference>
<dbReference type="PROSITE" id="PS50404">
    <property type="entry name" value="GST_NTER"/>
    <property type="match status" value="1"/>
</dbReference>
<dbReference type="SFLD" id="SFLDG00358">
    <property type="entry name" value="Main_(cytGST)"/>
    <property type="match status" value="1"/>
</dbReference>
<evidence type="ECO:0000259" key="2">
    <source>
        <dbReference type="PROSITE" id="PS50405"/>
    </source>
</evidence>
<dbReference type="InterPro" id="IPR004045">
    <property type="entry name" value="Glutathione_S-Trfase_N"/>
</dbReference>
<dbReference type="InterPro" id="IPR004046">
    <property type="entry name" value="GST_C"/>
</dbReference>
<dbReference type="Pfam" id="PF00043">
    <property type="entry name" value="GST_C"/>
    <property type="match status" value="1"/>
</dbReference>
<dbReference type="PANTHER" id="PTHR44051:SF2">
    <property type="entry name" value="HYPOTHETICAL GLUTATHIONE S-TRANSFERASE LIKE PROTEIN"/>
    <property type="match status" value="1"/>
</dbReference>
<keyword evidence="4" id="KW-1185">Reference proteome</keyword>
<proteinExistence type="predicted"/>
<protein>
    <submittedName>
        <fullName evidence="3">Thiol:disulfide oxidoreductase</fullName>
    </submittedName>
</protein>
<dbReference type="KEGG" id="fax:FUAX_15340"/>
<name>A0AAU9CMH5_9BACT</name>
<sequence>MARIKQTDKDLLELKGLHLYHHQGSNCAARIRMALEEKGLKWTGHSINLVTCEHLKPEYLRINPESCVPALIHNGFSITGSEDILRYLEETYPEPSLCTGTEKEKAEIWRWVDEAAHSHLDTTVSFLYAHKMGRPCAKKHLPIYEKINPERARFIKERGYNMSEKQRLEAIAHNHKMFQKLEDNLSRKAYLAGDEFSLADIAWGMNIILLENFGFNFSEYPKVNEWSQKIRQRPAYNDKVRIPKFPQWLIYCMFKIKRFLYRTV</sequence>
<organism evidence="3 4">
    <name type="scientific">Fulvitalea axinellae</name>
    <dbReference type="NCBI Taxonomy" id="1182444"/>
    <lineage>
        <taxon>Bacteria</taxon>
        <taxon>Pseudomonadati</taxon>
        <taxon>Bacteroidota</taxon>
        <taxon>Cytophagia</taxon>
        <taxon>Cytophagales</taxon>
        <taxon>Persicobacteraceae</taxon>
        <taxon>Fulvitalea</taxon>
    </lineage>
</organism>
<dbReference type="SFLD" id="SFLDS00019">
    <property type="entry name" value="Glutathione_Transferase_(cytos"/>
    <property type="match status" value="1"/>
</dbReference>
<dbReference type="Pfam" id="PF13417">
    <property type="entry name" value="GST_N_3"/>
    <property type="match status" value="1"/>
</dbReference>
<dbReference type="Gene3D" id="3.40.30.10">
    <property type="entry name" value="Glutaredoxin"/>
    <property type="match status" value="1"/>
</dbReference>
<reference evidence="3 4" key="1">
    <citation type="submission" date="2021-12" db="EMBL/GenBank/DDBJ databases">
        <title>Genome sequencing of bacteria with rrn-lacking chromosome and rrn-plasmid.</title>
        <authorList>
            <person name="Anda M."/>
            <person name="Iwasaki W."/>
        </authorList>
    </citation>
    <scope>NUCLEOTIDE SEQUENCE [LARGE SCALE GENOMIC DNA]</scope>
    <source>
        <strain evidence="3 4">DSM 100852</strain>
    </source>
</reference>
<dbReference type="InterPro" id="IPR010987">
    <property type="entry name" value="Glutathione-S-Trfase_C-like"/>
</dbReference>
<feature type="domain" description="GST N-terminal" evidence="1">
    <location>
        <begin position="15"/>
        <end position="96"/>
    </location>
</feature>
<dbReference type="RefSeq" id="WP_338394319.1">
    <property type="nucleotide sequence ID" value="NZ_AP025314.1"/>
</dbReference>
<evidence type="ECO:0000313" key="4">
    <source>
        <dbReference type="Proteomes" id="UP001348817"/>
    </source>
</evidence>
<dbReference type="InterPro" id="IPR036249">
    <property type="entry name" value="Thioredoxin-like_sf"/>
</dbReference>
<dbReference type="SUPFAM" id="SSF52833">
    <property type="entry name" value="Thioredoxin-like"/>
    <property type="match status" value="1"/>
</dbReference>
<dbReference type="Proteomes" id="UP001348817">
    <property type="component" value="Chromosome"/>
</dbReference>
<dbReference type="PROSITE" id="PS50405">
    <property type="entry name" value="GST_CTER"/>
    <property type="match status" value="1"/>
</dbReference>
<accession>A0AAU9CMH5</accession>
<dbReference type="SUPFAM" id="SSF47616">
    <property type="entry name" value="GST C-terminal domain-like"/>
    <property type="match status" value="1"/>
</dbReference>
<gene>
    <name evidence="3" type="ORF">FUAX_15340</name>
</gene>
<dbReference type="Gene3D" id="1.20.1050.10">
    <property type="match status" value="1"/>
</dbReference>
<dbReference type="AlphaFoldDB" id="A0AAU9CMH5"/>
<evidence type="ECO:0000259" key="1">
    <source>
        <dbReference type="PROSITE" id="PS50404"/>
    </source>
</evidence>
<feature type="domain" description="GST C-terminal" evidence="2">
    <location>
        <begin position="101"/>
        <end position="250"/>
    </location>
</feature>
<dbReference type="InterPro" id="IPR036282">
    <property type="entry name" value="Glutathione-S-Trfase_C_sf"/>
</dbReference>